<organism evidence="1 2">
    <name type="scientific">Liparis tanakae</name>
    <name type="common">Tanaka's snailfish</name>
    <dbReference type="NCBI Taxonomy" id="230148"/>
    <lineage>
        <taxon>Eukaryota</taxon>
        <taxon>Metazoa</taxon>
        <taxon>Chordata</taxon>
        <taxon>Craniata</taxon>
        <taxon>Vertebrata</taxon>
        <taxon>Euteleostomi</taxon>
        <taxon>Actinopterygii</taxon>
        <taxon>Neopterygii</taxon>
        <taxon>Teleostei</taxon>
        <taxon>Neoteleostei</taxon>
        <taxon>Acanthomorphata</taxon>
        <taxon>Eupercaria</taxon>
        <taxon>Perciformes</taxon>
        <taxon>Cottioidei</taxon>
        <taxon>Cottales</taxon>
        <taxon>Liparidae</taxon>
        <taxon>Liparis</taxon>
    </lineage>
</organism>
<dbReference type="AlphaFoldDB" id="A0A4Z2EAU6"/>
<evidence type="ECO:0000313" key="2">
    <source>
        <dbReference type="Proteomes" id="UP000314294"/>
    </source>
</evidence>
<comment type="caution">
    <text evidence="1">The sequence shown here is derived from an EMBL/GenBank/DDBJ whole genome shotgun (WGS) entry which is preliminary data.</text>
</comment>
<sequence length="45" mass="5157">MRFRARGEVYTRGDVVANAKQDSMIEMIGYDPEVCVRCVTVMVLF</sequence>
<dbReference type="EMBL" id="SRLO01011912">
    <property type="protein sequence ID" value="TNN25680.1"/>
    <property type="molecule type" value="Genomic_DNA"/>
</dbReference>
<reference evidence="1 2" key="1">
    <citation type="submission" date="2019-03" db="EMBL/GenBank/DDBJ databases">
        <title>First draft genome of Liparis tanakae, snailfish: a comprehensive survey of snailfish specific genes.</title>
        <authorList>
            <person name="Kim W."/>
            <person name="Song I."/>
            <person name="Jeong J.-H."/>
            <person name="Kim D."/>
            <person name="Kim S."/>
            <person name="Ryu S."/>
            <person name="Song J.Y."/>
            <person name="Lee S.K."/>
        </authorList>
    </citation>
    <scope>NUCLEOTIDE SEQUENCE [LARGE SCALE GENOMIC DNA]</scope>
    <source>
        <tissue evidence="1">Muscle</tissue>
    </source>
</reference>
<keyword evidence="2" id="KW-1185">Reference proteome</keyword>
<protein>
    <submittedName>
        <fullName evidence="1">Uncharacterized protein</fullName>
    </submittedName>
</protein>
<gene>
    <name evidence="1" type="ORF">EYF80_064189</name>
</gene>
<dbReference type="Proteomes" id="UP000314294">
    <property type="component" value="Unassembled WGS sequence"/>
</dbReference>
<name>A0A4Z2EAU6_9TELE</name>
<proteinExistence type="predicted"/>
<accession>A0A4Z2EAU6</accession>
<evidence type="ECO:0000313" key="1">
    <source>
        <dbReference type="EMBL" id="TNN25680.1"/>
    </source>
</evidence>